<reference evidence="5 6" key="1">
    <citation type="journal article" date="2023" name="Int. J. Syst. Evol. Microbiol.">
        <title>Streptococcus sciuri sp. nov., Staphylococcus marylandisciuri sp. nov. and Staphylococcus americanisciuri sp. nov., isolated from faeces of eastern grey squirrel (Sciurus carolinensis).</title>
        <authorList>
            <person name="Volokhov D.V."/>
            <person name="Zagorodnyaya T.A."/>
            <person name="Furtak V.A."/>
            <person name="Nattanmai G."/>
            <person name="Randall L."/>
            <person name="Jose S."/>
            <person name="Gao Y."/>
            <person name="Eisenberg T."/>
            <person name="Delmonte P."/>
            <person name="Blom J."/>
            <person name="Mitchell K.K."/>
        </authorList>
    </citation>
    <scope>NUCLEOTIDE SEQUENCE [LARGE SCALE GENOMIC DNA]</scope>
    <source>
        <strain evidence="5 6">GRT3</strain>
    </source>
</reference>
<proteinExistence type="inferred from homology"/>
<dbReference type="InterPro" id="IPR020476">
    <property type="entry name" value="Nudix_hydrolase"/>
</dbReference>
<organism evidence="5 6">
    <name type="scientific">Staphylococcus americanisciuri</name>
    <dbReference type="NCBI Taxonomy" id="2973940"/>
    <lineage>
        <taxon>Bacteria</taxon>
        <taxon>Bacillati</taxon>
        <taxon>Bacillota</taxon>
        <taxon>Bacilli</taxon>
        <taxon>Bacillales</taxon>
        <taxon>Staphylococcaceae</taxon>
        <taxon>Staphylococcus</taxon>
    </lineage>
</organism>
<comment type="similarity">
    <text evidence="3">Belongs to the Nudix hydrolase family.</text>
</comment>
<feature type="domain" description="Nudix hydrolase" evidence="4">
    <location>
        <begin position="2"/>
        <end position="149"/>
    </location>
</feature>
<dbReference type="InterPro" id="IPR015797">
    <property type="entry name" value="NUDIX_hydrolase-like_dom_sf"/>
</dbReference>
<dbReference type="PANTHER" id="PTHR43046:SF14">
    <property type="entry name" value="MUTT_NUDIX FAMILY PROTEIN"/>
    <property type="match status" value="1"/>
</dbReference>
<dbReference type="Gene3D" id="3.90.79.10">
    <property type="entry name" value="Nucleoside Triphosphate Pyrophosphohydrolase"/>
    <property type="match status" value="1"/>
</dbReference>
<dbReference type="EMBL" id="JANUXY010000008">
    <property type="protein sequence ID" value="MCS4486917.1"/>
    <property type="molecule type" value="Genomic_DNA"/>
</dbReference>
<evidence type="ECO:0000256" key="1">
    <source>
        <dbReference type="ARBA" id="ARBA00001946"/>
    </source>
</evidence>
<dbReference type="RefSeq" id="WP_259200509.1">
    <property type="nucleotide sequence ID" value="NZ_JANUXY010000008.1"/>
</dbReference>
<protein>
    <submittedName>
        <fullName evidence="5">NUDIX hydrolase</fullName>
    </submittedName>
</protein>
<evidence type="ECO:0000259" key="4">
    <source>
        <dbReference type="PROSITE" id="PS51462"/>
    </source>
</evidence>
<dbReference type="InterPro" id="IPR000086">
    <property type="entry name" value="NUDIX_hydrolase_dom"/>
</dbReference>
<evidence type="ECO:0000313" key="6">
    <source>
        <dbReference type="Proteomes" id="UP001205609"/>
    </source>
</evidence>
<evidence type="ECO:0000256" key="2">
    <source>
        <dbReference type="ARBA" id="ARBA00022801"/>
    </source>
</evidence>
<evidence type="ECO:0000256" key="3">
    <source>
        <dbReference type="RuleBase" id="RU003476"/>
    </source>
</evidence>
<evidence type="ECO:0000313" key="5">
    <source>
        <dbReference type="EMBL" id="MCS4486917.1"/>
    </source>
</evidence>
<name>A0ABT2F3F3_9STAP</name>
<dbReference type="SUPFAM" id="SSF55811">
    <property type="entry name" value="Nudix"/>
    <property type="match status" value="1"/>
</dbReference>
<gene>
    <name evidence="5" type="ORF">NXS11_08410</name>
</gene>
<comment type="caution">
    <text evidence="5">The sequence shown here is derived from an EMBL/GenBank/DDBJ whole genome shotgun (WGS) entry which is preliminary data.</text>
</comment>
<dbReference type="PANTHER" id="PTHR43046">
    <property type="entry name" value="GDP-MANNOSE MANNOSYL HYDROLASE"/>
    <property type="match status" value="1"/>
</dbReference>
<accession>A0ABT2F3F3</accession>
<sequence length="149" mass="17546">MRVRESSRAFIINEKDEVLLQQFIFREVIDEKILWVTPGGGIEIGESSEEALKREIYEELGIVIIPDNTDIKLELDVKINGKNETFISRETYYKIFLNSDTPINIELMSQNEKSSFKSWKWFNKNEIHELESKNIVAPKNISKYIWEKC</sequence>
<dbReference type="Proteomes" id="UP001205609">
    <property type="component" value="Unassembled WGS sequence"/>
</dbReference>
<dbReference type="Pfam" id="PF00293">
    <property type="entry name" value="NUDIX"/>
    <property type="match status" value="1"/>
</dbReference>
<dbReference type="PROSITE" id="PS00893">
    <property type="entry name" value="NUDIX_BOX"/>
    <property type="match status" value="1"/>
</dbReference>
<keyword evidence="6" id="KW-1185">Reference proteome</keyword>
<dbReference type="PROSITE" id="PS51462">
    <property type="entry name" value="NUDIX"/>
    <property type="match status" value="1"/>
</dbReference>
<keyword evidence="2 3" id="KW-0378">Hydrolase</keyword>
<dbReference type="PRINTS" id="PR00502">
    <property type="entry name" value="NUDIXFAMILY"/>
</dbReference>
<dbReference type="InterPro" id="IPR020084">
    <property type="entry name" value="NUDIX_hydrolase_CS"/>
</dbReference>
<dbReference type="GO" id="GO:0016787">
    <property type="term" value="F:hydrolase activity"/>
    <property type="evidence" value="ECO:0007669"/>
    <property type="project" value="UniProtKB-KW"/>
</dbReference>
<comment type="cofactor">
    <cofactor evidence="1">
        <name>Mg(2+)</name>
        <dbReference type="ChEBI" id="CHEBI:18420"/>
    </cofactor>
</comment>